<reference evidence="1 2" key="1">
    <citation type="submission" date="2016-07" db="EMBL/GenBank/DDBJ databases">
        <title>Pervasive Adenine N6-methylation of Active Genes in Fungi.</title>
        <authorList>
            <consortium name="DOE Joint Genome Institute"/>
            <person name="Mondo S.J."/>
            <person name="Dannebaum R.O."/>
            <person name="Kuo R.C."/>
            <person name="Labutti K."/>
            <person name="Haridas S."/>
            <person name="Kuo A."/>
            <person name="Salamov A."/>
            <person name="Ahrendt S.R."/>
            <person name="Lipzen A."/>
            <person name="Sullivan W."/>
            <person name="Andreopoulos W.B."/>
            <person name="Clum A."/>
            <person name="Lindquist E."/>
            <person name="Daum C."/>
            <person name="Ramamoorthy G.K."/>
            <person name="Gryganskyi A."/>
            <person name="Culley D."/>
            <person name="Magnuson J.K."/>
            <person name="James T.Y."/>
            <person name="O'Malley M.A."/>
            <person name="Stajich J.E."/>
            <person name="Spatafora J.W."/>
            <person name="Visel A."/>
            <person name="Grigoriev I.V."/>
        </authorList>
    </citation>
    <scope>NUCLEOTIDE SEQUENCE [LARGE SCALE GENOMIC DNA]</scope>
    <source>
        <strain evidence="1 2">CBS 115471</strain>
    </source>
</reference>
<dbReference type="Proteomes" id="UP000193144">
    <property type="component" value="Unassembled WGS sequence"/>
</dbReference>
<protein>
    <submittedName>
        <fullName evidence="1">Uncharacterized protein</fullName>
    </submittedName>
</protein>
<organism evidence="1 2">
    <name type="scientific">Clohesyomyces aquaticus</name>
    <dbReference type="NCBI Taxonomy" id="1231657"/>
    <lineage>
        <taxon>Eukaryota</taxon>
        <taxon>Fungi</taxon>
        <taxon>Dikarya</taxon>
        <taxon>Ascomycota</taxon>
        <taxon>Pezizomycotina</taxon>
        <taxon>Dothideomycetes</taxon>
        <taxon>Pleosporomycetidae</taxon>
        <taxon>Pleosporales</taxon>
        <taxon>Lindgomycetaceae</taxon>
        <taxon>Clohesyomyces</taxon>
    </lineage>
</organism>
<comment type="caution">
    <text evidence="1">The sequence shown here is derived from an EMBL/GenBank/DDBJ whole genome shotgun (WGS) entry which is preliminary data.</text>
</comment>
<sequence length="73" mass="7851">MPCRGLSQLFPEPDHGQNDSYNVKIRRTRCGPSPVAIPSVGTFFGRSDAALVLSMGDIVDIALSLTSEEVNIC</sequence>
<name>A0A1Y1Y475_9PLEO</name>
<gene>
    <name evidence="1" type="ORF">BCR34DRAFT_580856</name>
</gene>
<evidence type="ECO:0000313" key="1">
    <source>
        <dbReference type="EMBL" id="ORX92831.1"/>
    </source>
</evidence>
<dbReference type="EMBL" id="MCFA01000368">
    <property type="protein sequence ID" value="ORX92831.1"/>
    <property type="molecule type" value="Genomic_DNA"/>
</dbReference>
<keyword evidence="2" id="KW-1185">Reference proteome</keyword>
<dbReference type="AlphaFoldDB" id="A0A1Y1Y475"/>
<evidence type="ECO:0000313" key="2">
    <source>
        <dbReference type="Proteomes" id="UP000193144"/>
    </source>
</evidence>
<accession>A0A1Y1Y475</accession>
<proteinExistence type="predicted"/>